<organism evidence="1 2">
    <name type="scientific">Penicillium thymicola</name>
    <dbReference type="NCBI Taxonomy" id="293382"/>
    <lineage>
        <taxon>Eukaryota</taxon>
        <taxon>Fungi</taxon>
        <taxon>Dikarya</taxon>
        <taxon>Ascomycota</taxon>
        <taxon>Pezizomycotina</taxon>
        <taxon>Eurotiomycetes</taxon>
        <taxon>Eurotiomycetidae</taxon>
        <taxon>Eurotiales</taxon>
        <taxon>Aspergillaceae</taxon>
        <taxon>Penicillium</taxon>
    </lineage>
</organism>
<dbReference type="EMBL" id="LACB01000571">
    <property type="protein sequence ID" value="KAJ9482360.1"/>
    <property type="molecule type" value="Genomic_DNA"/>
</dbReference>
<dbReference type="AlphaFoldDB" id="A0AAI9T8V8"/>
<reference evidence="1" key="1">
    <citation type="submission" date="2015-06" db="EMBL/GenBank/DDBJ databases">
        <authorList>
            <person name="Nguyen H."/>
        </authorList>
    </citation>
    <scope>NUCLEOTIDE SEQUENCE</scope>
    <source>
        <strain evidence="1">DAOM 180753</strain>
    </source>
</reference>
<proteinExistence type="predicted"/>
<reference evidence="1" key="2">
    <citation type="journal article" date="2016" name="Fungal Biol.">
        <title>Ochratoxin A production by Penicillium thymicola.</title>
        <authorList>
            <person name="Nguyen H.D.T."/>
            <person name="McMullin D.R."/>
            <person name="Ponomareva E."/>
            <person name="Riley R."/>
            <person name="Pomraning K.R."/>
            <person name="Baker S.E."/>
            <person name="Seifert K.A."/>
        </authorList>
    </citation>
    <scope>NUCLEOTIDE SEQUENCE</scope>
    <source>
        <strain evidence="1">DAOM 180753</strain>
    </source>
</reference>
<evidence type="ECO:0000313" key="1">
    <source>
        <dbReference type="EMBL" id="KAJ9482360.1"/>
    </source>
</evidence>
<evidence type="ECO:0000313" key="2">
    <source>
        <dbReference type="Proteomes" id="UP001227192"/>
    </source>
</evidence>
<gene>
    <name evidence="1" type="ORF">VN97_g11076</name>
</gene>
<sequence>MLSIAMHYYYRAPGLHRILAEACEFEVERDSEKRGNRINGPQTTDYGTLVCHSRIRMFMMRLFILYMLRMIRPGIY</sequence>
<protein>
    <submittedName>
        <fullName evidence="1">Uncharacterized protein</fullName>
    </submittedName>
</protein>
<dbReference type="Proteomes" id="UP001227192">
    <property type="component" value="Unassembled WGS sequence"/>
</dbReference>
<name>A0AAI9T8V8_PENTH</name>
<keyword evidence="2" id="KW-1185">Reference proteome</keyword>
<comment type="caution">
    <text evidence="1">The sequence shown here is derived from an EMBL/GenBank/DDBJ whole genome shotgun (WGS) entry which is preliminary data.</text>
</comment>
<accession>A0AAI9T8V8</accession>